<reference evidence="2" key="1">
    <citation type="journal article" date="2014" name="Int. J. Syst. Evol. Microbiol.">
        <title>Complete genome sequence of Corynebacterium casei LMG S-19264T (=DSM 44701T), isolated from a smear-ripened cheese.</title>
        <authorList>
            <consortium name="US DOE Joint Genome Institute (JGI-PGF)"/>
            <person name="Walter F."/>
            <person name="Albersmeier A."/>
            <person name="Kalinowski J."/>
            <person name="Ruckert C."/>
        </authorList>
    </citation>
    <scope>NUCLEOTIDE SEQUENCE</scope>
    <source>
        <strain evidence="2">CGMCC 1.3617</strain>
    </source>
</reference>
<gene>
    <name evidence="2" type="ORF">GCM10011320_31740</name>
</gene>
<evidence type="ECO:0000313" key="3">
    <source>
        <dbReference type="Proteomes" id="UP000661507"/>
    </source>
</evidence>
<feature type="transmembrane region" description="Helical" evidence="1">
    <location>
        <begin position="32"/>
        <end position="51"/>
    </location>
</feature>
<reference evidence="2" key="2">
    <citation type="submission" date="2020-09" db="EMBL/GenBank/DDBJ databases">
        <authorList>
            <person name="Sun Q."/>
            <person name="Zhou Y."/>
        </authorList>
    </citation>
    <scope>NUCLEOTIDE SEQUENCE</scope>
    <source>
        <strain evidence="2">CGMCC 1.3617</strain>
    </source>
</reference>
<name>A0A917KS89_9PROT</name>
<keyword evidence="1" id="KW-0472">Membrane</keyword>
<accession>A0A917KS89</accession>
<evidence type="ECO:0000313" key="2">
    <source>
        <dbReference type="EMBL" id="GGJ22112.1"/>
    </source>
</evidence>
<feature type="transmembrane region" description="Helical" evidence="1">
    <location>
        <begin position="109"/>
        <end position="128"/>
    </location>
</feature>
<sequence>MARPNARFDAWPLLPRASSGGGDRPADEPAQAAFAAVSGLAVLFLLLRWTLPGSALPQEVARLVTLWGCLGGLALLMVLMALLVGVAVATPMMPLSGIVKDAALSVFDHVVHLALVLTAAGVLGMIVLHGTMPGPGIWFAGQALLLWGCHRTRLWLAGHSAA</sequence>
<dbReference type="EMBL" id="BMKW01000007">
    <property type="protein sequence ID" value="GGJ22112.1"/>
    <property type="molecule type" value="Genomic_DNA"/>
</dbReference>
<dbReference type="Proteomes" id="UP000661507">
    <property type="component" value="Unassembled WGS sequence"/>
</dbReference>
<dbReference type="AlphaFoldDB" id="A0A917KS89"/>
<proteinExistence type="predicted"/>
<keyword evidence="3" id="KW-1185">Reference proteome</keyword>
<dbReference type="RefSeq" id="WP_188968250.1">
    <property type="nucleotide sequence ID" value="NZ_BMKW01000007.1"/>
</dbReference>
<organism evidence="2 3">
    <name type="scientific">Neoroseomonas lacus</name>
    <dbReference type="NCBI Taxonomy" id="287609"/>
    <lineage>
        <taxon>Bacteria</taxon>
        <taxon>Pseudomonadati</taxon>
        <taxon>Pseudomonadota</taxon>
        <taxon>Alphaproteobacteria</taxon>
        <taxon>Acetobacterales</taxon>
        <taxon>Acetobacteraceae</taxon>
        <taxon>Neoroseomonas</taxon>
    </lineage>
</organism>
<keyword evidence="1" id="KW-0812">Transmembrane</keyword>
<feature type="transmembrane region" description="Helical" evidence="1">
    <location>
        <begin position="63"/>
        <end position="89"/>
    </location>
</feature>
<protein>
    <submittedName>
        <fullName evidence="2">Uncharacterized protein</fullName>
    </submittedName>
</protein>
<evidence type="ECO:0000256" key="1">
    <source>
        <dbReference type="SAM" id="Phobius"/>
    </source>
</evidence>
<keyword evidence="1" id="KW-1133">Transmembrane helix</keyword>
<comment type="caution">
    <text evidence="2">The sequence shown here is derived from an EMBL/GenBank/DDBJ whole genome shotgun (WGS) entry which is preliminary data.</text>
</comment>